<organism evidence="2 3">
    <name type="scientific">Nitrosospira multiformis</name>
    <dbReference type="NCBI Taxonomy" id="1231"/>
    <lineage>
        <taxon>Bacteria</taxon>
        <taxon>Pseudomonadati</taxon>
        <taxon>Pseudomonadota</taxon>
        <taxon>Betaproteobacteria</taxon>
        <taxon>Nitrosomonadales</taxon>
        <taxon>Nitrosomonadaceae</taxon>
        <taxon>Nitrosospira</taxon>
    </lineage>
</organism>
<dbReference type="Proteomes" id="UP000244152">
    <property type="component" value="Unassembled WGS sequence"/>
</dbReference>
<accession>A0A2T5IH27</accession>
<evidence type="ECO:0000313" key="2">
    <source>
        <dbReference type="EMBL" id="PTQ83128.1"/>
    </source>
</evidence>
<evidence type="ECO:0000259" key="1">
    <source>
        <dbReference type="Pfam" id="PF13302"/>
    </source>
</evidence>
<reference evidence="2 3" key="1">
    <citation type="submission" date="2018-04" db="EMBL/GenBank/DDBJ databases">
        <title>Active sludge and wastewater microbial communities from Klosterneuburg, Austria.</title>
        <authorList>
            <person name="Wagner M."/>
        </authorList>
    </citation>
    <scope>NUCLEOTIDE SEQUENCE [LARGE SCALE GENOMIC DNA]</scope>
    <source>
        <strain evidence="2 3">Nl12</strain>
    </source>
</reference>
<feature type="domain" description="N-acetyltransferase" evidence="1">
    <location>
        <begin position="14"/>
        <end position="152"/>
    </location>
</feature>
<comment type="caution">
    <text evidence="2">The sequence shown here is derived from an EMBL/GenBank/DDBJ whole genome shotgun (WGS) entry which is preliminary data.</text>
</comment>
<dbReference type="PANTHER" id="PTHR43610:SF1">
    <property type="entry name" value="N-ACETYLTRANSFERASE DOMAIN-CONTAINING PROTEIN"/>
    <property type="match status" value="1"/>
</dbReference>
<keyword evidence="2" id="KW-0808">Transferase</keyword>
<evidence type="ECO:0000313" key="3">
    <source>
        <dbReference type="Proteomes" id="UP000244152"/>
    </source>
</evidence>
<sequence length="202" mass="23034">MSWLECIVLKGEIVTLEPLAPDHIEPLRYAVRDGEFWKLWYANVPSPGQMENYVITAIENAEKGNIAFAVRLNATDGIVGTTRFYNVDETNRRPMLGYTWYAKSVCKTGVNTESKLLLLQHVFEKKKAIAVEFRTHFFNQVSRTAIERLGAKQDGILRNHQIMRDGSIRDTVVYSILQHEWPSVKNNLLDKLSSNQGNPAPE</sequence>
<dbReference type="Pfam" id="PF13302">
    <property type="entry name" value="Acetyltransf_3"/>
    <property type="match status" value="1"/>
</dbReference>
<dbReference type="InterPro" id="IPR000182">
    <property type="entry name" value="GNAT_dom"/>
</dbReference>
<dbReference type="PANTHER" id="PTHR43610">
    <property type="entry name" value="BLL6696 PROTEIN"/>
    <property type="match status" value="1"/>
</dbReference>
<dbReference type="AlphaFoldDB" id="A0A2T5IH27"/>
<dbReference type="RefSeq" id="WP_107761184.1">
    <property type="nucleotide sequence ID" value="NZ_QAOK01000002.1"/>
</dbReference>
<proteinExistence type="predicted"/>
<name>A0A2T5IH27_9PROT</name>
<dbReference type="Gene3D" id="3.40.630.30">
    <property type="match status" value="1"/>
</dbReference>
<gene>
    <name evidence="2" type="ORF">C8R21_102131</name>
</gene>
<dbReference type="InterPro" id="IPR016181">
    <property type="entry name" value="Acyl_CoA_acyltransferase"/>
</dbReference>
<dbReference type="SUPFAM" id="SSF55729">
    <property type="entry name" value="Acyl-CoA N-acyltransferases (Nat)"/>
    <property type="match status" value="1"/>
</dbReference>
<dbReference type="GO" id="GO:0016747">
    <property type="term" value="F:acyltransferase activity, transferring groups other than amino-acyl groups"/>
    <property type="evidence" value="ECO:0007669"/>
    <property type="project" value="InterPro"/>
</dbReference>
<dbReference type="EMBL" id="QAOK01000002">
    <property type="protein sequence ID" value="PTQ83128.1"/>
    <property type="molecule type" value="Genomic_DNA"/>
</dbReference>
<protein>
    <submittedName>
        <fullName evidence="2">RimJ/RimL family protein N-acetyltransferase</fullName>
    </submittedName>
</protein>